<reference evidence="2" key="1">
    <citation type="journal article" date="2014" name="PLoS ONE">
        <title>Transcriptome-Based Identification of ABC Transporters in the Western Tarnished Plant Bug Lygus hesperus.</title>
        <authorList>
            <person name="Hull J.J."/>
            <person name="Chaney K."/>
            <person name="Geib S.M."/>
            <person name="Fabrick J.A."/>
            <person name="Brent C.S."/>
            <person name="Walsh D."/>
            <person name="Lavine L.C."/>
        </authorList>
    </citation>
    <scope>NUCLEOTIDE SEQUENCE</scope>
</reference>
<dbReference type="EMBL" id="GBHO01039893">
    <property type="protein sequence ID" value="JAG03711.1"/>
    <property type="molecule type" value="Transcribed_RNA"/>
</dbReference>
<evidence type="ECO:0000313" key="2">
    <source>
        <dbReference type="EMBL" id="JAG03711.1"/>
    </source>
</evidence>
<organism evidence="2">
    <name type="scientific">Lygus hesperus</name>
    <name type="common">Western plant bug</name>
    <dbReference type="NCBI Taxonomy" id="30085"/>
    <lineage>
        <taxon>Eukaryota</taxon>
        <taxon>Metazoa</taxon>
        <taxon>Ecdysozoa</taxon>
        <taxon>Arthropoda</taxon>
        <taxon>Hexapoda</taxon>
        <taxon>Insecta</taxon>
        <taxon>Pterygota</taxon>
        <taxon>Neoptera</taxon>
        <taxon>Paraneoptera</taxon>
        <taxon>Hemiptera</taxon>
        <taxon>Heteroptera</taxon>
        <taxon>Panheteroptera</taxon>
        <taxon>Cimicomorpha</taxon>
        <taxon>Miridae</taxon>
        <taxon>Mirini</taxon>
        <taxon>Lygus</taxon>
    </lineage>
</organism>
<gene>
    <name evidence="2" type="ORF">CM83_98757</name>
</gene>
<reference evidence="2" key="2">
    <citation type="submission" date="2014-07" db="EMBL/GenBank/DDBJ databases">
        <authorList>
            <person name="Hull J."/>
        </authorList>
    </citation>
    <scope>NUCLEOTIDE SEQUENCE</scope>
</reference>
<feature type="compositionally biased region" description="Low complexity" evidence="1">
    <location>
        <begin position="12"/>
        <end position="35"/>
    </location>
</feature>
<feature type="compositionally biased region" description="Low complexity" evidence="1">
    <location>
        <begin position="44"/>
        <end position="53"/>
    </location>
</feature>
<dbReference type="AlphaFoldDB" id="A0A0A9W8G9"/>
<name>A0A0A9W8G9_LYGHE</name>
<accession>A0A0A9W8G9</accession>
<feature type="non-terminal residue" evidence="2">
    <location>
        <position position="1"/>
    </location>
</feature>
<evidence type="ECO:0000256" key="1">
    <source>
        <dbReference type="SAM" id="MobiDB-lite"/>
    </source>
</evidence>
<proteinExistence type="predicted"/>
<protein>
    <submittedName>
        <fullName evidence="2">Uncharacterized protein</fullName>
    </submittedName>
</protein>
<feature type="region of interest" description="Disordered" evidence="1">
    <location>
        <begin position="1"/>
        <end position="53"/>
    </location>
</feature>
<sequence>PPPPSSICTKAPTCSSSTPCSSSTVTRCPSITPCPSSSPPCPSSSPCGDKPSCNSDNKASIVNASSTSRLSPSIASPIVNGTIKGELTGKKTRGNTTSRAESLEVEHVKLRPKVMGLWPSFDFRKLLKSAKYQNKDKPESLPAVLAAM</sequence>